<dbReference type="eggNOG" id="COG0696">
    <property type="taxonomic scope" value="Bacteria"/>
</dbReference>
<accession>A0A023BU93</accession>
<feature type="domain" description="Metalloenzyme" evidence="1">
    <location>
        <begin position="221"/>
        <end position="343"/>
    </location>
</feature>
<dbReference type="STRING" id="1317122.ATO12_16620"/>
<gene>
    <name evidence="2" type="ORF">ATO12_16620</name>
</gene>
<dbReference type="InterPro" id="IPR017850">
    <property type="entry name" value="Alkaline_phosphatase_core_sf"/>
</dbReference>
<dbReference type="GO" id="GO:0003824">
    <property type="term" value="F:catalytic activity"/>
    <property type="evidence" value="ECO:0007669"/>
    <property type="project" value="InterPro"/>
</dbReference>
<name>A0A023BU93_9FLAO</name>
<dbReference type="RefSeq" id="WP_034242285.1">
    <property type="nucleotide sequence ID" value="NZ_AQRA01000005.1"/>
</dbReference>
<comment type="caution">
    <text evidence="2">The sequence shown here is derived from an EMBL/GenBank/DDBJ whole genome shotgun (WGS) entry which is preliminary data.</text>
</comment>
<keyword evidence="3" id="KW-1185">Reference proteome</keyword>
<reference evidence="2 3" key="1">
    <citation type="submission" date="2014-04" db="EMBL/GenBank/DDBJ databases">
        <title>Aquimarina sp. 22II-S11-z7 Genome Sequencing.</title>
        <authorList>
            <person name="Lai Q."/>
        </authorList>
    </citation>
    <scope>NUCLEOTIDE SEQUENCE [LARGE SCALE GENOMIC DNA]</scope>
    <source>
        <strain evidence="2 3">22II-S11-z7</strain>
    </source>
</reference>
<organism evidence="2 3">
    <name type="scientific">Aquimarina atlantica</name>
    <dbReference type="NCBI Taxonomy" id="1317122"/>
    <lineage>
        <taxon>Bacteria</taxon>
        <taxon>Pseudomonadati</taxon>
        <taxon>Bacteroidota</taxon>
        <taxon>Flavobacteriia</taxon>
        <taxon>Flavobacteriales</taxon>
        <taxon>Flavobacteriaceae</taxon>
        <taxon>Aquimarina</taxon>
    </lineage>
</organism>
<dbReference type="GO" id="GO:0046872">
    <property type="term" value="F:metal ion binding"/>
    <property type="evidence" value="ECO:0007669"/>
    <property type="project" value="InterPro"/>
</dbReference>
<evidence type="ECO:0000259" key="1">
    <source>
        <dbReference type="Pfam" id="PF01676"/>
    </source>
</evidence>
<dbReference type="EMBL" id="AQRA01000005">
    <property type="protein sequence ID" value="EZH73561.1"/>
    <property type="molecule type" value="Genomic_DNA"/>
</dbReference>
<dbReference type="Pfam" id="PF01676">
    <property type="entry name" value="Metalloenzyme"/>
    <property type="match status" value="1"/>
</dbReference>
<dbReference type="Proteomes" id="UP000023541">
    <property type="component" value="Unassembled WGS sequence"/>
</dbReference>
<proteinExistence type="predicted"/>
<dbReference type="Gene3D" id="3.40.720.10">
    <property type="entry name" value="Alkaline Phosphatase, subunit A"/>
    <property type="match status" value="1"/>
</dbReference>
<dbReference type="InterPro" id="IPR006124">
    <property type="entry name" value="Metalloenzyme"/>
</dbReference>
<sequence length="367" mass="41442">MKKNIIFVITLALHLFAVKGNAQKENSPKVILITLDGLRWQELYTGADSLLVANKTYVHDTTKLKTDFWRPKAKDRREVLMPFFWKKITAMGQLHGNRNAGSKVDLTNNMWFSYPGYNEILTGVADDKNINSNKKINNPNKTVLEITNNLPGYKGKVAAFGSWDVFPYIINEDRSGVPVNAGFEAVTGNDLSQREMFLNQLQDQVPSPWSSVRLDAFTHHYAVEHMKKNHPDLVYIAYGETDDFAHDGDYEAYLRAAHNTDNMIKELWEFTQQDTYYKDNTVFIISTDHGRGTDPLDTWKSHGTKIKNAGQVWIVAFGKGITALGEVKNTEQLYSNQIAATVAAVMGNEYSVENAGKPIKTIIKSKK</sequence>
<evidence type="ECO:0000313" key="2">
    <source>
        <dbReference type="EMBL" id="EZH73561.1"/>
    </source>
</evidence>
<dbReference type="OrthoDB" id="9791578at2"/>
<dbReference type="AlphaFoldDB" id="A0A023BU93"/>
<evidence type="ECO:0000313" key="3">
    <source>
        <dbReference type="Proteomes" id="UP000023541"/>
    </source>
</evidence>
<protein>
    <recommendedName>
        <fullName evidence="1">Metalloenzyme domain-containing protein</fullName>
    </recommendedName>
</protein>
<dbReference type="SUPFAM" id="SSF53649">
    <property type="entry name" value="Alkaline phosphatase-like"/>
    <property type="match status" value="1"/>
</dbReference>